<dbReference type="SUPFAM" id="SSF88713">
    <property type="entry name" value="Glycoside hydrolase/deacetylase"/>
    <property type="match status" value="1"/>
</dbReference>
<evidence type="ECO:0000256" key="3">
    <source>
        <dbReference type="SAM" id="MobiDB-lite"/>
    </source>
</evidence>
<feature type="transmembrane region" description="Helical" evidence="4">
    <location>
        <begin position="95"/>
        <end position="119"/>
    </location>
</feature>
<dbReference type="GO" id="GO:0005975">
    <property type="term" value="P:carbohydrate metabolic process"/>
    <property type="evidence" value="ECO:0007669"/>
    <property type="project" value="InterPro"/>
</dbReference>
<accession>A0A066YL41</accession>
<keyword evidence="1" id="KW-0479">Metal-binding</keyword>
<feature type="region of interest" description="Disordered" evidence="3">
    <location>
        <begin position="40"/>
        <end position="85"/>
    </location>
</feature>
<dbReference type="Pfam" id="PF01522">
    <property type="entry name" value="Polysacc_deac_1"/>
    <property type="match status" value="1"/>
</dbReference>
<dbReference type="CDD" id="cd10917">
    <property type="entry name" value="CE4_NodB_like_6s_7s"/>
    <property type="match status" value="1"/>
</dbReference>
<dbReference type="HOGENOM" id="CLU_021264_2_0_11"/>
<keyword evidence="2" id="KW-0378">Hydrolase</keyword>
<dbReference type="AlphaFoldDB" id="A0A066YL41"/>
<dbReference type="PANTHER" id="PTHR10587">
    <property type="entry name" value="GLYCOSYL TRANSFERASE-RELATED"/>
    <property type="match status" value="1"/>
</dbReference>
<feature type="transmembrane region" description="Helical" evidence="4">
    <location>
        <begin position="12"/>
        <end position="32"/>
    </location>
</feature>
<evidence type="ECO:0000313" key="7">
    <source>
        <dbReference type="Proteomes" id="UP000027178"/>
    </source>
</evidence>
<evidence type="ECO:0000256" key="2">
    <source>
        <dbReference type="ARBA" id="ARBA00022801"/>
    </source>
</evidence>
<feature type="compositionally biased region" description="Basic and acidic residues" evidence="3">
    <location>
        <begin position="63"/>
        <end position="74"/>
    </location>
</feature>
<name>A0A066YL41_9ACTN</name>
<reference evidence="6 7" key="1">
    <citation type="submission" date="2014-05" db="EMBL/GenBank/DDBJ databases">
        <title>Draft Genome Sequence of Kitasatospora cheerisanensis KCTC 2395.</title>
        <authorList>
            <person name="Nam D.H."/>
        </authorList>
    </citation>
    <scope>NUCLEOTIDE SEQUENCE [LARGE SCALE GENOMIC DNA]</scope>
    <source>
        <strain evidence="6 7">KCTC 2395</strain>
    </source>
</reference>
<proteinExistence type="predicted"/>
<organism evidence="6 7">
    <name type="scientific">Kitasatospora cheerisanensis KCTC 2395</name>
    <dbReference type="NCBI Taxonomy" id="1348663"/>
    <lineage>
        <taxon>Bacteria</taxon>
        <taxon>Bacillati</taxon>
        <taxon>Actinomycetota</taxon>
        <taxon>Actinomycetes</taxon>
        <taxon>Kitasatosporales</taxon>
        <taxon>Streptomycetaceae</taxon>
        <taxon>Kitasatospora</taxon>
    </lineage>
</organism>
<dbReference type="PATRIC" id="fig|1348663.4.peg.5869"/>
<protein>
    <submittedName>
        <fullName evidence="6">Deacetylase</fullName>
    </submittedName>
</protein>
<evidence type="ECO:0000256" key="1">
    <source>
        <dbReference type="ARBA" id="ARBA00022723"/>
    </source>
</evidence>
<dbReference type="Proteomes" id="UP000027178">
    <property type="component" value="Unassembled WGS sequence"/>
</dbReference>
<dbReference type="eggNOG" id="COG0726">
    <property type="taxonomic scope" value="Bacteria"/>
</dbReference>
<dbReference type="GO" id="GO:0046872">
    <property type="term" value="F:metal ion binding"/>
    <property type="evidence" value="ECO:0007669"/>
    <property type="project" value="UniProtKB-KW"/>
</dbReference>
<evidence type="ECO:0000256" key="4">
    <source>
        <dbReference type="SAM" id="Phobius"/>
    </source>
</evidence>
<dbReference type="InterPro" id="IPR050248">
    <property type="entry name" value="Polysacc_deacetylase_ArnD"/>
</dbReference>
<evidence type="ECO:0000313" key="6">
    <source>
        <dbReference type="EMBL" id="KDN82168.1"/>
    </source>
</evidence>
<dbReference type="InterPro" id="IPR002509">
    <property type="entry name" value="NODB_dom"/>
</dbReference>
<dbReference type="InterPro" id="IPR011330">
    <property type="entry name" value="Glyco_hydro/deAcase_b/a-brl"/>
</dbReference>
<comment type="caution">
    <text evidence="6">The sequence shown here is derived from an EMBL/GenBank/DDBJ whole genome shotgun (WGS) entry which is preliminary data.</text>
</comment>
<dbReference type="EMBL" id="JNBY01000117">
    <property type="protein sequence ID" value="KDN82168.1"/>
    <property type="molecule type" value="Genomic_DNA"/>
</dbReference>
<feature type="domain" description="NodB homology" evidence="5">
    <location>
        <begin position="147"/>
        <end position="323"/>
    </location>
</feature>
<dbReference type="GO" id="GO:0016810">
    <property type="term" value="F:hydrolase activity, acting on carbon-nitrogen (but not peptide) bonds"/>
    <property type="evidence" value="ECO:0007669"/>
    <property type="project" value="InterPro"/>
</dbReference>
<dbReference type="PANTHER" id="PTHR10587:SF133">
    <property type="entry name" value="CHITIN DEACETYLASE 1-RELATED"/>
    <property type="match status" value="1"/>
</dbReference>
<keyword evidence="7" id="KW-1185">Reference proteome</keyword>
<dbReference type="GO" id="GO:0016020">
    <property type="term" value="C:membrane"/>
    <property type="evidence" value="ECO:0007669"/>
    <property type="project" value="TreeGrafter"/>
</dbReference>
<keyword evidence="4" id="KW-0472">Membrane</keyword>
<keyword evidence="4" id="KW-1133">Transmembrane helix</keyword>
<dbReference type="Gene3D" id="3.20.20.370">
    <property type="entry name" value="Glycoside hydrolase/deacetylase"/>
    <property type="match status" value="1"/>
</dbReference>
<keyword evidence="4" id="KW-0812">Transmembrane</keyword>
<sequence>MTAARRTGRRRVVGVVGVVGSAVMPASLFWVVTRSTRCSATSSDRLSGTPGCRRRPGGGVAPERTRSRAPDRPRGSGVGPRRVHRMRTAKRRPRFYVLLCVAVLAVAALVTVVVVRSFAMVTVDPGQARKRAKAGLSAGQVDCSLRKCIALTFDGSPGEPTERVMDLLAQHHAPATFFLEGRDIHAHPEVVRRIAREGHEIGDHTWNHPRLTEVPDAQVREELVRTADAIAEVTGQRPTLMRPPEGRTDDRVSKLSRELGMAQVLWTVTAKDYATEDTELITKRVLDGAGRDGIVLLHPLHKGTVPALPAVLDALAGQGYTFVTVGQLLAPGVPEPGTIYR</sequence>
<evidence type="ECO:0000259" key="5">
    <source>
        <dbReference type="PROSITE" id="PS51677"/>
    </source>
</evidence>
<gene>
    <name evidence="6" type="ORF">KCH_60660</name>
</gene>
<dbReference type="PROSITE" id="PS51677">
    <property type="entry name" value="NODB"/>
    <property type="match status" value="1"/>
</dbReference>